<evidence type="ECO:0000313" key="1">
    <source>
        <dbReference type="EMBL" id="KAI3683350.1"/>
    </source>
</evidence>
<comment type="caution">
    <text evidence="1">The sequence shown here is derived from an EMBL/GenBank/DDBJ whole genome shotgun (WGS) entry which is preliminary data.</text>
</comment>
<dbReference type="Proteomes" id="UP001056120">
    <property type="component" value="Linkage Group LG28"/>
</dbReference>
<proteinExistence type="predicted"/>
<gene>
    <name evidence="1" type="ORF">L1987_83853</name>
</gene>
<accession>A0ACB8YEA1</accession>
<name>A0ACB8YEA1_9ASTR</name>
<sequence>MATVRKDGTNQSPSLGIAAPYNSRSTTFFCADQNNTKRYSWRIDLLEAVAAYANSRLHAITAQVLVLASGKERITSYQVKMRLRCFQDY</sequence>
<organism evidence="1 2">
    <name type="scientific">Smallanthus sonchifolius</name>
    <dbReference type="NCBI Taxonomy" id="185202"/>
    <lineage>
        <taxon>Eukaryota</taxon>
        <taxon>Viridiplantae</taxon>
        <taxon>Streptophyta</taxon>
        <taxon>Embryophyta</taxon>
        <taxon>Tracheophyta</taxon>
        <taxon>Spermatophyta</taxon>
        <taxon>Magnoliopsida</taxon>
        <taxon>eudicotyledons</taxon>
        <taxon>Gunneridae</taxon>
        <taxon>Pentapetalae</taxon>
        <taxon>asterids</taxon>
        <taxon>campanulids</taxon>
        <taxon>Asterales</taxon>
        <taxon>Asteraceae</taxon>
        <taxon>Asteroideae</taxon>
        <taxon>Heliantheae alliance</taxon>
        <taxon>Millerieae</taxon>
        <taxon>Smallanthus</taxon>
    </lineage>
</organism>
<reference evidence="1 2" key="2">
    <citation type="journal article" date="2022" name="Mol. Ecol. Resour.">
        <title>The genomes of chicory, endive, great burdock and yacon provide insights into Asteraceae paleo-polyploidization history and plant inulin production.</title>
        <authorList>
            <person name="Fan W."/>
            <person name="Wang S."/>
            <person name="Wang H."/>
            <person name="Wang A."/>
            <person name="Jiang F."/>
            <person name="Liu H."/>
            <person name="Zhao H."/>
            <person name="Xu D."/>
            <person name="Zhang Y."/>
        </authorList>
    </citation>
    <scope>NUCLEOTIDE SEQUENCE [LARGE SCALE GENOMIC DNA]</scope>
    <source>
        <strain evidence="2">cv. Yunnan</strain>
        <tissue evidence="1">Leaves</tissue>
    </source>
</reference>
<evidence type="ECO:0000313" key="2">
    <source>
        <dbReference type="Proteomes" id="UP001056120"/>
    </source>
</evidence>
<keyword evidence="2" id="KW-1185">Reference proteome</keyword>
<reference evidence="2" key="1">
    <citation type="journal article" date="2022" name="Mol. Ecol. Resour.">
        <title>The genomes of chicory, endive, great burdock and yacon provide insights into Asteraceae palaeo-polyploidization history and plant inulin production.</title>
        <authorList>
            <person name="Fan W."/>
            <person name="Wang S."/>
            <person name="Wang H."/>
            <person name="Wang A."/>
            <person name="Jiang F."/>
            <person name="Liu H."/>
            <person name="Zhao H."/>
            <person name="Xu D."/>
            <person name="Zhang Y."/>
        </authorList>
    </citation>
    <scope>NUCLEOTIDE SEQUENCE [LARGE SCALE GENOMIC DNA]</scope>
    <source>
        <strain evidence="2">cv. Yunnan</strain>
    </source>
</reference>
<dbReference type="EMBL" id="CM042045">
    <property type="protein sequence ID" value="KAI3683350.1"/>
    <property type="molecule type" value="Genomic_DNA"/>
</dbReference>
<protein>
    <submittedName>
        <fullName evidence="1">Uncharacterized protein</fullName>
    </submittedName>
</protein>